<reference evidence="3 4" key="1">
    <citation type="journal article" date="2018" name="Evol. Lett.">
        <title>Horizontal gene cluster transfer increased hallucinogenic mushroom diversity.</title>
        <authorList>
            <person name="Reynolds H.T."/>
            <person name="Vijayakumar V."/>
            <person name="Gluck-Thaler E."/>
            <person name="Korotkin H.B."/>
            <person name="Matheny P.B."/>
            <person name="Slot J.C."/>
        </authorList>
    </citation>
    <scope>NUCLEOTIDE SEQUENCE [LARGE SCALE GENOMIC DNA]</scope>
    <source>
        <strain evidence="3 4">2631</strain>
    </source>
</reference>
<gene>
    <name evidence="3" type="ORF">CVT25_011857</name>
</gene>
<proteinExistence type="predicted"/>
<protein>
    <recommendedName>
        <fullName evidence="2">NADH:flavin oxidoreductase/NADH oxidase N-terminal domain-containing protein</fullName>
    </recommendedName>
</protein>
<evidence type="ECO:0000259" key="2">
    <source>
        <dbReference type="Pfam" id="PF00724"/>
    </source>
</evidence>
<dbReference type="InterPro" id="IPR001155">
    <property type="entry name" value="OxRdtase_FMN_N"/>
</dbReference>
<dbReference type="InterPro" id="IPR013785">
    <property type="entry name" value="Aldolase_TIM"/>
</dbReference>
<feature type="region of interest" description="Disordered" evidence="1">
    <location>
        <begin position="377"/>
        <end position="397"/>
    </location>
</feature>
<dbReference type="OrthoDB" id="276546at2759"/>
<dbReference type="EMBL" id="NHYD01003417">
    <property type="protein sequence ID" value="PPQ78462.1"/>
    <property type="molecule type" value="Genomic_DNA"/>
</dbReference>
<dbReference type="FunCoup" id="A0A409WIY4">
    <property type="interactions" value="224"/>
</dbReference>
<dbReference type="GO" id="GO:0010181">
    <property type="term" value="F:FMN binding"/>
    <property type="evidence" value="ECO:0007669"/>
    <property type="project" value="InterPro"/>
</dbReference>
<dbReference type="Gene3D" id="3.20.20.70">
    <property type="entry name" value="Aldolase class I"/>
    <property type="match status" value="2"/>
</dbReference>
<dbReference type="PANTHER" id="PTHR22893">
    <property type="entry name" value="NADH OXIDOREDUCTASE-RELATED"/>
    <property type="match status" value="1"/>
</dbReference>
<feature type="region of interest" description="Disordered" evidence="1">
    <location>
        <begin position="109"/>
        <end position="137"/>
    </location>
</feature>
<feature type="domain" description="NADH:flavin oxidoreductase/NADH oxidase N-terminal" evidence="2">
    <location>
        <begin position="9"/>
        <end position="335"/>
    </location>
</feature>
<evidence type="ECO:0000313" key="3">
    <source>
        <dbReference type="EMBL" id="PPQ78462.1"/>
    </source>
</evidence>
<organism evidence="3 4">
    <name type="scientific">Psilocybe cyanescens</name>
    <dbReference type="NCBI Taxonomy" id="93625"/>
    <lineage>
        <taxon>Eukaryota</taxon>
        <taxon>Fungi</taxon>
        <taxon>Dikarya</taxon>
        <taxon>Basidiomycota</taxon>
        <taxon>Agaricomycotina</taxon>
        <taxon>Agaricomycetes</taxon>
        <taxon>Agaricomycetidae</taxon>
        <taxon>Agaricales</taxon>
        <taxon>Agaricineae</taxon>
        <taxon>Strophariaceae</taxon>
        <taxon>Psilocybe</taxon>
    </lineage>
</organism>
<comment type="caution">
    <text evidence="3">The sequence shown here is derived from an EMBL/GenBank/DDBJ whole genome shotgun (WGS) entry which is preliminary data.</text>
</comment>
<evidence type="ECO:0000256" key="1">
    <source>
        <dbReference type="SAM" id="MobiDB-lite"/>
    </source>
</evidence>
<evidence type="ECO:0000313" key="4">
    <source>
        <dbReference type="Proteomes" id="UP000283269"/>
    </source>
</evidence>
<dbReference type="InterPro" id="IPR045247">
    <property type="entry name" value="Oye-like"/>
</dbReference>
<dbReference type="InParanoid" id="A0A409WIY4"/>
<sequence>MSSSSTPALFQPIHLGRLELAHRVVMAPLTRFRADASHVPLPGLVAQYYAQRASVPGTLLISEATFIAPRAGGYAHAPGIWSQDQIRAWQEQCLWALGRAAVPRQLEKELGVPSNPPNSPYVSASPIPLSTRSSKDPAPRALSELEIAEYVELYAQAAENAVKHAGFDGVEIHGANGYLIDQFLQDVSNQRTDGYGGSIENRTRFALEVLDAVVKRVGENRTGLRLSPWSPHQDMGMKDPVPTFTYLINQIMQRHPDLSYIHSIEKRINPVEKGEPVASADEFAVEGTDNDFIRRLWSSEGKRLITAGGYTRETGIRVAERKGDLIAYGRLFISNVSPSLPVYSTLFLRLSTDQPLYDQPDLPYRLRKGLPVEKGDRSTYYSRGKADPKGYTDYPFSEQFDRETPTVNVRSRL</sequence>
<dbReference type="SUPFAM" id="SSF51395">
    <property type="entry name" value="FMN-linked oxidoreductases"/>
    <property type="match status" value="1"/>
</dbReference>
<keyword evidence="4" id="KW-1185">Reference proteome</keyword>
<dbReference type="Proteomes" id="UP000283269">
    <property type="component" value="Unassembled WGS sequence"/>
</dbReference>
<dbReference type="GO" id="GO:0003959">
    <property type="term" value="F:NADPH dehydrogenase activity"/>
    <property type="evidence" value="ECO:0007669"/>
    <property type="project" value="TreeGrafter"/>
</dbReference>
<dbReference type="CDD" id="cd02933">
    <property type="entry name" value="OYE_like_FMN"/>
    <property type="match status" value="1"/>
</dbReference>
<dbReference type="PANTHER" id="PTHR22893:SF91">
    <property type="entry name" value="NADPH DEHYDROGENASE 2-RELATED"/>
    <property type="match status" value="1"/>
</dbReference>
<dbReference type="STRING" id="93625.A0A409WIY4"/>
<dbReference type="AlphaFoldDB" id="A0A409WIY4"/>
<dbReference type="Pfam" id="PF00724">
    <property type="entry name" value="Oxidored_FMN"/>
    <property type="match status" value="1"/>
</dbReference>
<name>A0A409WIY4_PSICY</name>
<accession>A0A409WIY4</accession>